<dbReference type="InterPro" id="IPR056303">
    <property type="entry name" value="AMIN-like"/>
</dbReference>
<gene>
    <name evidence="3" type="ORF">FB459_3268</name>
</gene>
<organism evidence="3 4">
    <name type="scientific">Yimella lutea</name>
    <dbReference type="NCBI Taxonomy" id="587872"/>
    <lineage>
        <taxon>Bacteria</taxon>
        <taxon>Bacillati</taxon>
        <taxon>Actinomycetota</taxon>
        <taxon>Actinomycetes</taxon>
        <taxon>Micrococcales</taxon>
        <taxon>Dermacoccaceae</taxon>
        <taxon>Yimella</taxon>
    </lineage>
</organism>
<proteinExistence type="predicted"/>
<evidence type="ECO:0000313" key="3">
    <source>
        <dbReference type="EMBL" id="TQJ15709.1"/>
    </source>
</evidence>
<evidence type="ECO:0000313" key="4">
    <source>
        <dbReference type="Proteomes" id="UP000320806"/>
    </source>
</evidence>
<comment type="caution">
    <text evidence="3">The sequence shown here is derived from an EMBL/GenBank/DDBJ whole genome shotgun (WGS) entry which is preliminary data.</text>
</comment>
<sequence>MKKKFGIAASAVALAATAAISPIGADNAQATACTAPWGSLAKTSSPMTTRPVTGVRVGQHGCFERMVIDLGRGSGNTGYDVRYVSKAVVDPSGQVLRLRGGAVLQVIAKAPAYTTSGVPTYRPANRMEVANVAGWYNFKQIAYGSSFEGQTQFFIGLRGRLPMKVFVLNDTDGGQRLVIDVVNSW</sequence>
<feature type="signal peptide" evidence="1">
    <location>
        <begin position="1"/>
        <end position="18"/>
    </location>
</feature>
<dbReference type="RefSeq" id="WP_141929188.1">
    <property type="nucleotide sequence ID" value="NZ_BAABCI010000001.1"/>
</dbReference>
<dbReference type="Proteomes" id="UP000320806">
    <property type="component" value="Unassembled WGS sequence"/>
</dbReference>
<protein>
    <recommendedName>
        <fullName evidence="2">AMIN-like domain-containing protein</fullName>
    </recommendedName>
</protein>
<feature type="chain" id="PRO_5038839054" description="AMIN-like domain-containing protein" evidence="1">
    <location>
        <begin position="19"/>
        <end position="185"/>
    </location>
</feature>
<keyword evidence="4" id="KW-1185">Reference proteome</keyword>
<dbReference type="EMBL" id="VFMO01000001">
    <property type="protein sequence ID" value="TQJ15709.1"/>
    <property type="molecule type" value="Genomic_DNA"/>
</dbReference>
<evidence type="ECO:0000256" key="1">
    <source>
        <dbReference type="SAM" id="SignalP"/>
    </source>
</evidence>
<accession>A0A542EK43</accession>
<evidence type="ECO:0000259" key="2">
    <source>
        <dbReference type="Pfam" id="PF24837"/>
    </source>
</evidence>
<dbReference type="OrthoDB" id="3393679at2"/>
<feature type="domain" description="AMIN-like" evidence="2">
    <location>
        <begin position="51"/>
        <end position="182"/>
    </location>
</feature>
<reference evidence="3 4" key="1">
    <citation type="submission" date="2019-06" db="EMBL/GenBank/DDBJ databases">
        <title>Sequencing the genomes of 1000 actinobacteria strains.</title>
        <authorList>
            <person name="Klenk H.-P."/>
        </authorList>
    </citation>
    <scope>NUCLEOTIDE SEQUENCE [LARGE SCALE GENOMIC DNA]</scope>
    <source>
        <strain evidence="3 4">DSM 19828</strain>
    </source>
</reference>
<name>A0A542EK43_9MICO</name>
<dbReference type="Pfam" id="PF24837">
    <property type="entry name" value="AMIN-like"/>
    <property type="match status" value="1"/>
</dbReference>
<dbReference type="AlphaFoldDB" id="A0A542EK43"/>
<keyword evidence="1" id="KW-0732">Signal</keyword>